<evidence type="ECO:0000313" key="3">
    <source>
        <dbReference type="Proteomes" id="UP000149121"/>
    </source>
</evidence>
<keyword evidence="1" id="KW-0804">Transcription</keyword>
<accession>A0A1B2RW65</accession>
<evidence type="ECO:0000313" key="2">
    <source>
        <dbReference type="EMBL" id="AOC55231.1"/>
    </source>
</evidence>
<sequence>MRYLIEYHRSILNRYDELIERYGFEASINKYLYLVEMIQAENYLSVVKKTIIKQNWFDLMMTDKPKSKKEDVKKKPYGCHSLYKFKECLKKFQGQQTCKIPDKIYEELEKKFKSYRLLISNAEGFVKYSKITKNHVLIFLKELKYSKQYENVNLIYYVLTNKKEDVSHLESVLIEDFIKLLTAYESKDEKENLDANYVLVHLLNRRCYRFEKDSFHLNKSGYKLKSHNNLCSKLFKTLNWDFTPL</sequence>
<dbReference type="Proteomes" id="UP000149121">
    <property type="component" value="Segment"/>
</dbReference>
<gene>
    <name evidence="2" type="ORF">LCDVSa147R</name>
</gene>
<protein>
    <submittedName>
        <fullName evidence="2">Uncharacterized protein</fullName>
    </submittedName>
</protein>
<dbReference type="EMBL" id="KX643370">
    <property type="protein sequence ID" value="AOC55231.1"/>
    <property type="molecule type" value="Genomic_DNA"/>
</dbReference>
<dbReference type="GO" id="GO:0046782">
    <property type="term" value="P:regulation of viral transcription"/>
    <property type="evidence" value="ECO:0007669"/>
    <property type="project" value="InterPro"/>
</dbReference>
<name>A0A1B2RW65_9VIRU</name>
<dbReference type="KEGG" id="vg:30902723"/>
<evidence type="ECO:0000256" key="1">
    <source>
        <dbReference type="ARBA" id="ARBA00023163"/>
    </source>
</evidence>
<dbReference type="OrthoDB" id="10889at10239"/>
<reference evidence="2 3" key="1">
    <citation type="journal article" date="2016" name="J. Virol.">
        <title>Concurrence of Iridovirus, Polyomavirus, and a Unique Member of a New Group of Fish Papillomaviruses in Lymphocystis Disease-Affected Gilthead Sea Bream.</title>
        <authorList>
            <person name="Lopez-Bueno A."/>
            <person name="Mavian C."/>
            <person name="Labella A.M."/>
            <person name="Castro D."/>
            <person name="Borrego J.J."/>
            <person name="Alcami A."/>
            <person name="Alejo A."/>
        </authorList>
    </citation>
    <scope>NUCLEOTIDE SEQUENCE [LARGE SCALE GENOMIC DNA]</scope>
    <source>
        <strain evidence="2">SA9</strain>
    </source>
</reference>
<dbReference type="Pfam" id="PF04947">
    <property type="entry name" value="Pox_VLTF3"/>
    <property type="match status" value="1"/>
</dbReference>
<dbReference type="InterPro" id="IPR007031">
    <property type="entry name" value="Poxvirus_VLTF3"/>
</dbReference>
<organism evidence="2 3">
    <name type="scientific">Lymphocystis disease virus 3</name>
    <dbReference type="NCBI Taxonomy" id="2560566"/>
    <lineage>
        <taxon>Viruses</taxon>
        <taxon>Varidnaviria</taxon>
        <taxon>Bamfordvirae</taxon>
        <taxon>Nucleocytoviricota</taxon>
        <taxon>Megaviricetes</taxon>
        <taxon>Pimascovirales</taxon>
        <taxon>Pimascovirales incertae sedis</taxon>
        <taxon>Iridoviridae</taxon>
        <taxon>Alphairidovirinae</taxon>
        <taxon>Lymphocystivirus</taxon>
        <taxon>Lymphocystivirus sparus1</taxon>
    </lineage>
</organism>
<proteinExistence type="predicted"/>
<keyword evidence="3" id="KW-1185">Reference proteome</keyword>